<comment type="caution">
    <text evidence="2">The sequence shown here is derived from an EMBL/GenBank/DDBJ whole genome shotgun (WGS) entry which is preliminary data.</text>
</comment>
<dbReference type="PROSITE" id="PS51257">
    <property type="entry name" value="PROKAR_LIPOPROTEIN"/>
    <property type="match status" value="1"/>
</dbReference>
<dbReference type="EMBL" id="LGUE01000004">
    <property type="protein sequence ID" value="KON84443.1"/>
    <property type="molecule type" value="Genomic_DNA"/>
</dbReference>
<proteinExistence type="predicted"/>
<evidence type="ECO:0000256" key="1">
    <source>
        <dbReference type="SAM" id="SignalP"/>
    </source>
</evidence>
<gene>
    <name evidence="2" type="ORF">AF331_10280</name>
</gene>
<name>A0A0M0G3U4_9BACI</name>
<keyword evidence="3" id="KW-1185">Reference proteome</keyword>
<dbReference type="OrthoDB" id="2911847at2"/>
<feature type="chain" id="PRO_5039604447" evidence="1">
    <location>
        <begin position="23"/>
        <end position="198"/>
    </location>
</feature>
<protein>
    <submittedName>
        <fullName evidence="2">Uncharacterized protein</fullName>
    </submittedName>
</protein>
<dbReference type="AlphaFoldDB" id="A0A0M0G3U4"/>
<dbReference type="PATRIC" id="fig|189381.12.peg.2059"/>
<dbReference type="Proteomes" id="UP000037405">
    <property type="component" value="Unassembled WGS sequence"/>
</dbReference>
<sequence length="198" mass="21510">MKYVTLIVAATAVMLLSGCRVSFTPTVQEASAGNEMAAAPEDTQVPDRSELIAATMQVDNPKVILRGQTSLPPGTVLNVEMKPYAKEDAFEQIEAGQVEPDPKPVLTSEAVIGDDGEMELTVLRRPDNESSYRVDLMLIPDNQPEEVQTDVEEAMADGSVPVYSNGKESSGMLFSAIISEEEEWYGNHFTSDMKPPAN</sequence>
<reference evidence="3" key="1">
    <citation type="submission" date="2015-07" db="EMBL/GenBank/DDBJ databases">
        <title>Fjat-14235 jcm11544.</title>
        <authorList>
            <person name="Liu B."/>
            <person name="Wang J."/>
            <person name="Zhu Y."/>
            <person name="Liu G."/>
            <person name="Chen Q."/>
            <person name="Chen Z."/>
            <person name="Lan J."/>
            <person name="Che J."/>
            <person name="Ge C."/>
            <person name="Shi H."/>
            <person name="Pan Z."/>
            <person name="Liu X."/>
        </authorList>
    </citation>
    <scope>NUCLEOTIDE SEQUENCE [LARGE SCALE GENOMIC DNA]</scope>
    <source>
        <strain evidence="3">JCM 11544</strain>
    </source>
</reference>
<dbReference type="RefSeq" id="WP_053428042.1">
    <property type="nucleotide sequence ID" value="NZ_JAUKEH010000002.1"/>
</dbReference>
<evidence type="ECO:0000313" key="3">
    <source>
        <dbReference type="Proteomes" id="UP000037405"/>
    </source>
</evidence>
<organism evidence="2 3">
    <name type="scientific">Rossellomorea marisflavi</name>
    <dbReference type="NCBI Taxonomy" id="189381"/>
    <lineage>
        <taxon>Bacteria</taxon>
        <taxon>Bacillati</taxon>
        <taxon>Bacillota</taxon>
        <taxon>Bacilli</taxon>
        <taxon>Bacillales</taxon>
        <taxon>Bacillaceae</taxon>
        <taxon>Rossellomorea</taxon>
    </lineage>
</organism>
<keyword evidence="1" id="KW-0732">Signal</keyword>
<accession>A0A0M0G3U4</accession>
<feature type="signal peptide" evidence="1">
    <location>
        <begin position="1"/>
        <end position="22"/>
    </location>
</feature>
<evidence type="ECO:0000313" key="2">
    <source>
        <dbReference type="EMBL" id="KON84443.1"/>
    </source>
</evidence>
<dbReference type="STRING" id="189381.GCA_900166615_01834"/>